<organism evidence="1 2">
    <name type="scientific">Hyalangium rubrum</name>
    <dbReference type="NCBI Taxonomy" id="3103134"/>
    <lineage>
        <taxon>Bacteria</taxon>
        <taxon>Pseudomonadati</taxon>
        <taxon>Myxococcota</taxon>
        <taxon>Myxococcia</taxon>
        <taxon>Myxococcales</taxon>
        <taxon>Cystobacterineae</taxon>
        <taxon>Archangiaceae</taxon>
        <taxon>Hyalangium</taxon>
    </lineage>
</organism>
<dbReference type="SUPFAM" id="SSF56399">
    <property type="entry name" value="ADP-ribosylation"/>
    <property type="match status" value="1"/>
</dbReference>
<gene>
    <name evidence="1" type="ORF">SYV04_27250</name>
</gene>
<comment type="caution">
    <text evidence="1">The sequence shown here is derived from an EMBL/GenBank/DDBJ whole genome shotgun (WGS) entry which is preliminary data.</text>
</comment>
<dbReference type="EMBL" id="JAXIVS010000010">
    <property type="protein sequence ID" value="MDY7230122.1"/>
    <property type="molecule type" value="Genomic_DNA"/>
</dbReference>
<dbReference type="Proteomes" id="UP001291309">
    <property type="component" value="Unassembled WGS sequence"/>
</dbReference>
<reference evidence="1 2" key="1">
    <citation type="submission" date="2023-12" db="EMBL/GenBank/DDBJ databases">
        <title>the genome sequence of Hyalangium sp. s54d21.</title>
        <authorList>
            <person name="Zhang X."/>
        </authorList>
    </citation>
    <scope>NUCLEOTIDE SEQUENCE [LARGE SCALE GENOMIC DNA]</scope>
    <source>
        <strain evidence="2">s54d21</strain>
    </source>
</reference>
<keyword evidence="2" id="KW-1185">Reference proteome</keyword>
<sequence length="199" mass="22594">MLRYARTVIGYHGCDESTVERLLRGEPFRPSTNAYDWLGSGVYFWEYGPDRALSFAEEQRRRGKLKRPAVVGAVLQLGRCFDLLDTRFTEDLADAHREFAAQARAQGLPLPVNRGRTPDRELRYLDCTVLNWYLLRMIARGTPYDSVRCAFLEGEPVYEGAGIYKKTHIQISICNPTCIVGTFIPTLEVTPPLLFEDAA</sequence>
<evidence type="ECO:0000313" key="2">
    <source>
        <dbReference type="Proteomes" id="UP001291309"/>
    </source>
</evidence>
<evidence type="ECO:0000313" key="1">
    <source>
        <dbReference type="EMBL" id="MDY7230122.1"/>
    </source>
</evidence>
<dbReference type="RefSeq" id="WP_321548844.1">
    <property type="nucleotide sequence ID" value="NZ_JAXIVS010000010.1"/>
</dbReference>
<protein>
    <submittedName>
        <fullName evidence="1">Uncharacterized protein</fullName>
    </submittedName>
</protein>
<name>A0ABU5HAI1_9BACT</name>
<accession>A0ABU5HAI1</accession>
<proteinExistence type="predicted"/>